<evidence type="ECO:0008006" key="4">
    <source>
        <dbReference type="Google" id="ProtNLM"/>
    </source>
</evidence>
<keyword evidence="3" id="KW-1185">Reference proteome</keyword>
<evidence type="ECO:0000256" key="1">
    <source>
        <dbReference type="SAM" id="Phobius"/>
    </source>
</evidence>
<name>T2GDV2_MEGG1</name>
<dbReference type="eggNOG" id="ENOG503431E">
    <property type="taxonomic scope" value="Bacteria"/>
</dbReference>
<sequence length="367" mass="41762">MGRHAMLTPTGTSMLRPLAASFDRNFLETVQNSFFTSLDRFIEALPFFLGVLGVVAILAVGVGLFNFIRRRLRGRAAPVGLIIRPQEIRTVLDRAIQERSRLDLRFLPADSSRKTMPCALLDMTATALTLDPPSFVEVRPDWMGRQVECFFRHLTPKGHILFYTFESTVLGVNSRGNRTAQLDLALPAVMRLEQKRSFLRIDPPSQYFLGLALWLDSLDAGVFPPPNIKTWGRPALVFAPDKSRSPVMISNISASGLRLSIRHEAARQARLAPQLGGRMLILLDLYEPETERKKRFWLRCRLQNIHEDFSTRDLEIGLQIIAFGRPMLDEVPYELAWHAVGEDGVESLAVWVMRRHLELYREKGLEQ</sequence>
<evidence type="ECO:0000313" key="2">
    <source>
        <dbReference type="EMBL" id="AGW14483.1"/>
    </source>
</evidence>
<dbReference type="AlphaFoldDB" id="T2GDV2"/>
<protein>
    <recommendedName>
        <fullName evidence="4">PilZ domain-containing protein</fullName>
    </recommendedName>
</protein>
<dbReference type="HOGENOM" id="CLU_046666_0_0_7"/>
<dbReference type="KEGG" id="dgg:DGI_2752"/>
<dbReference type="EMBL" id="CP006585">
    <property type="protein sequence ID" value="AGW14483.1"/>
    <property type="molecule type" value="Genomic_DNA"/>
</dbReference>
<reference evidence="2 3" key="1">
    <citation type="journal article" date="2013" name="J. Bacteriol.">
        <title>Roles of HynAB and Ech, the only two hydrogenases found in the model sulfate reducer Desulfovibrio gigas.</title>
        <authorList>
            <person name="Morais-Silva F.O."/>
            <person name="Santos C.I."/>
            <person name="Rodrigues R."/>
            <person name="Pereira I.A."/>
            <person name="Rodrigues-Pousada C."/>
        </authorList>
    </citation>
    <scope>NUCLEOTIDE SEQUENCE [LARGE SCALE GENOMIC DNA]</scope>
    <source>
        <strain evidence="3">ATCC 19364 / DSM 1382 / NCIMB 9332 / VKM B-1759</strain>
    </source>
</reference>
<gene>
    <name evidence="2" type="ORF">DGI_2752</name>
</gene>
<dbReference type="STRING" id="1121448.DGI_2752"/>
<dbReference type="Proteomes" id="UP000016587">
    <property type="component" value="Chromosome"/>
</dbReference>
<reference evidence="3" key="2">
    <citation type="submission" date="2013-07" db="EMBL/GenBank/DDBJ databases">
        <authorList>
            <person name="Morais-Silva F.O."/>
            <person name="Rezende A.M."/>
            <person name="Pimentel C."/>
            <person name="Resende D.M."/>
            <person name="Santos C.I."/>
            <person name="Clemente C."/>
            <person name="de Oliveira L.M."/>
            <person name="da Silva S.M."/>
            <person name="Costa D.A."/>
            <person name="Varela-Raposo A."/>
            <person name="Horacio E.C.A."/>
            <person name="Matos M."/>
            <person name="Flores O."/>
            <person name="Ruiz J.C."/>
            <person name="Rodrigues-Pousada C."/>
        </authorList>
    </citation>
    <scope>NUCLEOTIDE SEQUENCE [LARGE SCALE GENOMIC DNA]</scope>
    <source>
        <strain evidence="3">ATCC 19364 / DSM 1382 / NCIMB 9332 / VKM B-1759</strain>
    </source>
</reference>
<feature type="transmembrane region" description="Helical" evidence="1">
    <location>
        <begin position="44"/>
        <end position="68"/>
    </location>
</feature>
<dbReference type="PATRIC" id="fig|1121448.10.peg.2714"/>
<accession>T2GDV2</accession>
<evidence type="ECO:0000313" key="3">
    <source>
        <dbReference type="Proteomes" id="UP000016587"/>
    </source>
</evidence>
<organism evidence="2 3">
    <name type="scientific">Megalodesulfovibrio gigas (strain ATCC 19364 / DSM 1382 / NCIMB 9332 / VKM B-1759)</name>
    <name type="common">Desulfovibrio gigas</name>
    <dbReference type="NCBI Taxonomy" id="1121448"/>
    <lineage>
        <taxon>Bacteria</taxon>
        <taxon>Pseudomonadati</taxon>
        <taxon>Thermodesulfobacteriota</taxon>
        <taxon>Desulfovibrionia</taxon>
        <taxon>Desulfovibrionales</taxon>
        <taxon>Desulfovibrionaceae</taxon>
        <taxon>Megalodesulfovibrio</taxon>
    </lineage>
</organism>
<proteinExistence type="predicted"/>
<keyword evidence="1" id="KW-1133">Transmembrane helix</keyword>
<keyword evidence="1" id="KW-0472">Membrane</keyword>
<keyword evidence="1" id="KW-0812">Transmembrane</keyword>